<dbReference type="PROSITE" id="PS00018">
    <property type="entry name" value="EF_HAND_1"/>
    <property type="match status" value="1"/>
</dbReference>
<dbReference type="GO" id="GO:0005509">
    <property type="term" value="F:calcium ion binding"/>
    <property type="evidence" value="ECO:0007669"/>
    <property type="project" value="InterPro"/>
</dbReference>
<dbReference type="OrthoDB" id="429467at2759"/>
<dbReference type="EMBL" id="KL142367">
    <property type="protein sequence ID" value="KDR85409.1"/>
    <property type="molecule type" value="Genomic_DNA"/>
</dbReference>
<dbReference type="Proteomes" id="UP000027222">
    <property type="component" value="Unassembled WGS sequence"/>
</dbReference>
<dbReference type="STRING" id="685588.A0A067TZF6"/>
<evidence type="ECO:0000256" key="2">
    <source>
        <dbReference type="ARBA" id="ARBA00022837"/>
    </source>
</evidence>
<protein>
    <recommendedName>
        <fullName evidence="4">EF-hand domain-containing protein</fullName>
    </recommendedName>
</protein>
<name>A0A067TZF6_GALM3</name>
<dbReference type="SMART" id="SM00054">
    <property type="entry name" value="EFh"/>
    <property type="match status" value="2"/>
</dbReference>
<keyword evidence="2" id="KW-0106">Calcium</keyword>
<keyword evidence="1" id="KW-0677">Repeat</keyword>
<dbReference type="CDD" id="cd00051">
    <property type="entry name" value="EFh"/>
    <property type="match status" value="1"/>
</dbReference>
<dbReference type="PROSITE" id="PS50222">
    <property type="entry name" value="EF_HAND_2"/>
    <property type="match status" value="2"/>
</dbReference>
<reference evidence="6" key="1">
    <citation type="journal article" date="2014" name="Proc. Natl. Acad. Sci. U.S.A.">
        <title>Extensive sampling of basidiomycete genomes demonstrates inadequacy of the white-rot/brown-rot paradigm for wood decay fungi.</title>
        <authorList>
            <person name="Riley R."/>
            <person name="Salamov A.A."/>
            <person name="Brown D.W."/>
            <person name="Nagy L.G."/>
            <person name="Floudas D."/>
            <person name="Held B.W."/>
            <person name="Levasseur A."/>
            <person name="Lombard V."/>
            <person name="Morin E."/>
            <person name="Otillar R."/>
            <person name="Lindquist E.A."/>
            <person name="Sun H."/>
            <person name="LaButti K.M."/>
            <person name="Schmutz J."/>
            <person name="Jabbour D."/>
            <person name="Luo H."/>
            <person name="Baker S.E."/>
            <person name="Pisabarro A.G."/>
            <person name="Walton J.D."/>
            <person name="Blanchette R.A."/>
            <person name="Henrissat B."/>
            <person name="Martin F."/>
            <person name="Cullen D."/>
            <person name="Hibbett D.S."/>
            <person name="Grigoriev I.V."/>
        </authorList>
    </citation>
    <scope>NUCLEOTIDE SEQUENCE [LARGE SCALE GENOMIC DNA]</scope>
    <source>
        <strain evidence="6">CBS 339.88</strain>
    </source>
</reference>
<dbReference type="AlphaFoldDB" id="A0A067TZF6"/>
<feature type="region of interest" description="Disordered" evidence="3">
    <location>
        <begin position="1"/>
        <end position="29"/>
    </location>
</feature>
<accession>A0A067TZF6</accession>
<evidence type="ECO:0000313" key="5">
    <source>
        <dbReference type="EMBL" id="KDR85409.1"/>
    </source>
</evidence>
<dbReference type="Pfam" id="PF13405">
    <property type="entry name" value="EF-hand_6"/>
    <property type="match status" value="1"/>
</dbReference>
<dbReference type="InterPro" id="IPR050403">
    <property type="entry name" value="Myosin_RLC"/>
</dbReference>
<keyword evidence="6" id="KW-1185">Reference proteome</keyword>
<dbReference type="InterPro" id="IPR018247">
    <property type="entry name" value="EF_Hand_1_Ca_BS"/>
</dbReference>
<sequence>MSRYPDYLSPNPTPSKLSKAQKSRARREPSGVFSLFQAPQIQQFKEAFQLIDHDKDGWVNESDLKEIFTSLGISPSKRTMEELLSARPGGHNRAGSYEESTTDRGINFTMFLTMMSERLFEFDTEAELLEAFGSFDENDSGMVRVDEMKKWLSEVGERMDEQEMDRLLKGPFTDRQGNFNYREWVKVLRVKDGEEDTL</sequence>
<dbReference type="SUPFAM" id="SSF47473">
    <property type="entry name" value="EF-hand"/>
    <property type="match status" value="1"/>
</dbReference>
<dbReference type="FunFam" id="1.10.238.10:FF:000001">
    <property type="entry name" value="Calmodulin 1"/>
    <property type="match status" value="1"/>
</dbReference>
<gene>
    <name evidence="5" type="ORF">GALMADRAFT_52698</name>
</gene>
<dbReference type="HOGENOM" id="CLU_061288_9_2_1"/>
<feature type="domain" description="EF-hand" evidence="4">
    <location>
        <begin position="39"/>
        <end position="74"/>
    </location>
</feature>
<proteinExistence type="predicted"/>
<evidence type="ECO:0000259" key="4">
    <source>
        <dbReference type="PROSITE" id="PS50222"/>
    </source>
</evidence>
<feature type="domain" description="EF-hand" evidence="4">
    <location>
        <begin position="123"/>
        <end position="158"/>
    </location>
</feature>
<organism evidence="5 6">
    <name type="scientific">Galerina marginata (strain CBS 339.88)</name>
    <dbReference type="NCBI Taxonomy" id="685588"/>
    <lineage>
        <taxon>Eukaryota</taxon>
        <taxon>Fungi</taxon>
        <taxon>Dikarya</taxon>
        <taxon>Basidiomycota</taxon>
        <taxon>Agaricomycotina</taxon>
        <taxon>Agaricomycetes</taxon>
        <taxon>Agaricomycetidae</taxon>
        <taxon>Agaricales</taxon>
        <taxon>Agaricineae</taxon>
        <taxon>Strophariaceae</taxon>
        <taxon>Galerina</taxon>
    </lineage>
</organism>
<evidence type="ECO:0000313" key="6">
    <source>
        <dbReference type="Proteomes" id="UP000027222"/>
    </source>
</evidence>
<dbReference type="Gene3D" id="1.10.238.10">
    <property type="entry name" value="EF-hand"/>
    <property type="match status" value="2"/>
</dbReference>
<evidence type="ECO:0000256" key="3">
    <source>
        <dbReference type="SAM" id="MobiDB-lite"/>
    </source>
</evidence>
<dbReference type="InterPro" id="IPR011992">
    <property type="entry name" value="EF-hand-dom_pair"/>
</dbReference>
<evidence type="ECO:0000256" key="1">
    <source>
        <dbReference type="ARBA" id="ARBA00022737"/>
    </source>
</evidence>
<dbReference type="PANTHER" id="PTHR23049">
    <property type="entry name" value="MYOSIN REGULATORY LIGHT CHAIN 2"/>
    <property type="match status" value="1"/>
</dbReference>
<dbReference type="InterPro" id="IPR002048">
    <property type="entry name" value="EF_hand_dom"/>
</dbReference>